<evidence type="ECO:0000313" key="2">
    <source>
        <dbReference type="EMBL" id="CAK9142339.1"/>
    </source>
</evidence>
<proteinExistence type="predicted"/>
<keyword evidence="3" id="KW-1185">Reference proteome</keyword>
<keyword evidence="1" id="KW-0812">Transmembrane</keyword>
<comment type="caution">
    <text evidence="2">The sequence shown here is derived from an EMBL/GenBank/DDBJ whole genome shotgun (WGS) entry which is preliminary data.</text>
</comment>
<sequence>MKAFAQFWVSGGPHVVGGLALAVLDLLISKMLPSKTDGGGPESLVSSATTEASWAPPQHIIQTYEQT</sequence>
<accession>A0ABC8RBJ1</accession>
<evidence type="ECO:0000256" key="1">
    <source>
        <dbReference type="SAM" id="Phobius"/>
    </source>
</evidence>
<keyword evidence="1" id="KW-0472">Membrane</keyword>
<reference evidence="2 3" key="1">
    <citation type="submission" date="2024-02" db="EMBL/GenBank/DDBJ databases">
        <authorList>
            <person name="Vignale AGUSTIN F."/>
            <person name="Sosa J E."/>
            <person name="Modenutti C."/>
        </authorList>
    </citation>
    <scope>NUCLEOTIDE SEQUENCE [LARGE SCALE GENOMIC DNA]</scope>
</reference>
<organism evidence="2 3">
    <name type="scientific">Ilex paraguariensis</name>
    <name type="common">yerba mate</name>
    <dbReference type="NCBI Taxonomy" id="185542"/>
    <lineage>
        <taxon>Eukaryota</taxon>
        <taxon>Viridiplantae</taxon>
        <taxon>Streptophyta</taxon>
        <taxon>Embryophyta</taxon>
        <taxon>Tracheophyta</taxon>
        <taxon>Spermatophyta</taxon>
        <taxon>Magnoliopsida</taxon>
        <taxon>eudicotyledons</taxon>
        <taxon>Gunneridae</taxon>
        <taxon>Pentapetalae</taxon>
        <taxon>asterids</taxon>
        <taxon>campanulids</taxon>
        <taxon>Aquifoliales</taxon>
        <taxon>Aquifoliaceae</taxon>
        <taxon>Ilex</taxon>
    </lineage>
</organism>
<keyword evidence="1" id="KW-1133">Transmembrane helix</keyword>
<gene>
    <name evidence="2" type="ORF">ILEXP_LOCUS10022</name>
</gene>
<name>A0ABC8RBJ1_9AQUA</name>
<evidence type="ECO:0000313" key="3">
    <source>
        <dbReference type="Proteomes" id="UP001642360"/>
    </source>
</evidence>
<dbReference type="AlphaFoldDB" id="A0ABC8RBJ1"/>
<dbReference type="EMBL" id="CAUOFW020001224">
    <property type="protein sequence ID" value="CAK9142339.1"/>
    <property type="molecule type" value="Genomic_DNA"/>
</dbReference>
<dbReference type="Proteomes" id="UP001642360">
    <property type="component" value="Unassembled WGS sequence"/>
</dbReference>
<feature type="transmembrane region" description="Helical" evidence="1">
    <location>
        <begin position="6"/>
        <end position="28"/>
    </location>
</feature>
<protein>
    <submittedName>
        <fullName evidence="2">Uncharacterized protein</fullName>
    </submittedName>
</protein>